<evidence type="ECO:0000256" key="1">
    <source>
        <dbReference type="SAM" id="Phobius"/>
    </source>
</evidence>
<proteinExistence type="predicted"/>
<keyword evidence="1" id="KW-1133">Transmembrane helix</keyword>
<dbReference type="EMBL" id="HBED01020380">
    <property type="protein sequence ID" value="CAD8311293.1"/>
    <property type="molecule type" value="Transcribed_RNA"/>
</dbReference>
<accession>A0A7R9W2G1</accession>
<keyword evidence="1" id="KW-0472">Membrane</keyword>
<name>A0A7R9W2G1_9STRA</name>
<gene>
    <name evidence="2" type="ORF">TDUB1175_LOCUS10219</name>
</gene>
<protein>
    <submittedName>
        <fullName evidence="2">Uncharacterized protein</fullName>
    </submittedName>
</protein>
<dbReference type="AlphaFoldDB" id="A0A7R9W2G1"/>
<organism evidence="2">
    <name type="scientific">Pseudictyota dubia</name>
    <dbReference type="NCBI Taxonomy" id="2749911"/>
    <lineage>
        <taxon>Eukaryota</taxon>
        <taxon>Sar</taxon>
        <taxon>Stramenopiles</taxon>
        <taxon>Ochrophyta</taxon>
        <taxon>Bacillariophyta</taxon>
        <taxon>Mediophyceae</taxon>
        <taxon>Biddulphiophycidae</taxon>
        <taxon>Eupodiscales</taxon>
        <taxon>Odontellaceae</taxon>
        <taxon>Pseudictyota</taxon>
    </lineage>
</organism>
<sequence>MILYPQNSDTPCAFNVAFFWDLHGTPCIHYGLFIVHPDHQGKGIQSVMGFTNLLLLLKRQSGKTVWFTDLGRSPSGSRHFCSFMSHVYPRPGLDDDDGVIEKKYSSQLAVARAFHSRFKSHAGMSPNSELCGMAVRGSNGKGGAEALVRVNGTTRSRNARFNQWMESICPQPEDEVIMVGQFLVTSFLSRELRRRVWAIATFAALITVIFYLYFVSSARNVREELSW</sequence>
<evidence type="ECO:0000313" key="2">
    <source>
        <dbReference type="EMBL" id="CAD8311293.1"/>
    </source>
</evidence>
<reference evidence="2" key="1">
    <citation type="submission" date="2021-01" db="EMBL/GenBank/DDBJ databases">
        <authorList>
            <person name="Corre E."/>
            <person name="Pelletier E."/>
            <person name="Niang G."/>
            <person name="Scheremetjew M."/>
            <person name="Finn R."/>
            <person name="Kale V."/>
            <person name="Holt S."/>
            <person name="Cochrane G."/>
            <person name="Meng A."/>
            <person name="Brown T."/>
            <person name="Cohen L."/>
        </authorList>
    </citation>
    <scope>NUCLEOTIDE SEQUENCE</scope>
    <source>
        <strain evidence="2">CCMP147</strain>
    </source>
</reference>
<keyword evidence="1" id="KW-0812">Transmembrane</keyword>
<feature type="transmembrane region" description="Helical" evidence="1">
    <location>
        <begin position="196"/>
        <end position="214"/>
    </location>
</feature>